<gene>
    <name evidence="1" type="ORF">WDV06_36570</name>
</gene>
<protein>
    <submittedName>
        <fullName evidence="1">DUF1799 domain-containing protein</fullName>
    </submittedName>
</protein>
<keyword evidence="2" id="KW-1185">Reference proteome</keyword>
<sequence>MKEVVANLYWRRPDKEWFTERPWYKPTDFVEEVVEVWDENWDVVQLFWTYNDQWRMGFNGPVSLDMVVFQNALERKKLSDEEYDEWIDKLRVIQQEALHRIRYYS</sequence>
<comment type="caution">
    <text evidence="1">The sequence shown here is derived from an EMBL/GenBank/DDBJ whole genome shotgun (WGS) entry which is preliminary data.</text>
</comment>
<evidence type="ECO:0000313" key="2">
    <source>
        <dbReference type="Proteomes" id="UP001610631"/>
    </source>
</evidence>
<reference evidence="1 2" key="1">
    <citation type="submission" date="2024-03" db="EMBL/GenBank/DDBJ databases">
        <title>Whole genome sequencing of Streptomyces racemochromogenes, to identify antimicrobial biosynthetic gene clusters.</title>
        <authorList>
            <person name="Suryawanshi P."/>
            <person name="Krishnaraj P.U."/>
            <person name="Arun Y.P."/>
            <person name="Suryawanshi M.P."/>
            <person name="Rakshit O."/>
        </authorList>
    </citation>
    <scope>NUCLEOTIDE SEQUENCE [LARGE SCALE GENOMIC DNA]</scope>
    <source>
        <strain evidence="1 2">AUDT626</strain>
    </source>
</reference>
<accession>A0ABW7PR81</accession>
<dbReference type="Pfam" id="PF08809">
    <property type="entry name" value="DUF1799"/>
    <property type="match status" value="1"/>
</dbReference>
<dbReference type="Proteomes" id="UP001610631">
    <property type="component" value="Unassembled WGS sequence"/>
</dbReference>
<dbReference type="InterPro" id="IPR014915">
    <property type="entry name" value="Phage_TLS_TfmB"/>
</dbReference>
<dbReference type="EMBL" id="JBBDHD010000266">
    <property type="protein sequence ID" value="MFH7600571.1"/>
    <property type="molecule type" value="Genomic_DNA"/>
</dbReference>
<evidence type="ECO:0000313" key="1">
    <source>
        <dbReference type="EMBL" id="MFH7600571.1"/>
    </source>
</evidence>
<dbReference type="RefSeq" id="WP_395514122.1">
    <property type="nucleotide sequence ID" value="NZ_JBBDHD010000266.1"/>
</dbReference>
<organism evidence="1 2">
    <name type="scientific">Streptomyces racemochromogenes</name>
    <dbReference type="NCBI Taxonomy" id="67353"/>
    <lineage>
        <taxon>Bacteria</taxon>
        <taxon>Bacillati</taxon>
        <taxon>Actinomycetota</taxon>
        <taxon>Actinomycetes</taxon>
        <taxon>Kitasatosporales</taxon>
        <taxon>Streptomycetaceae</taxon>
        <taxon>Streptomyces</taxon>
    </lineage>
</organism>
<name>A0ABW7PR81_9ACTN</name>
<proteinExistence type="predicted"/>